<dbReference type="PROSITE" id="PS50158">
    <property type="entry name" value="ZF_CCHC"/>
    <property type="match status" value="1"/>
</dbReference>
<dbReference type="Gene3D" id="4.10.60.10">
    <property type="entry name" value="Zinc finger, CCHC-type"/>
    <property type="match status" value="1"/>
</dbReference>
<proteinExistence type="predicted"/>
<evidence type="ECO:0000313" key="3">
    <source>
        <dbReference type="EMBL" id="JAR91347.1"/>
    </source>
</evidence>
<reference evidence="3" key="1">
    <citation type="journal article" date="2018" name="PLoS Negl. Trop. Dis.">
        <title>Sialome diversity of ticks revealed by RNAseq of single tick salivary glands.</title>
        <authorList>
            <person name="Perner J."/>
            <person name="Kropackova S."/>
            <person name="Kopacek P."/>
            <person name="Ribeiro J.M."/>
        </authorList>
    </citation>
    <scope>NUCLEOTIDE SEQUENCE</scope>
    <source>
        <strain evidence="3">Siblings of single egg batch collected in Ceske Budejovice</strain>
        <tissue evidence="3">Salivary glands</tissue>
    </source>
</reference>
<keyword evidence="1" id="KW-0863">Zinc-finger</keyword>
<name>A0A147BKM7_IXORI</name>
<evidence type="ECO:0000259" key="2">
    <source>
        <dbReference type="PROSITE" id="PS50158"/>
    </source>
</evidence>
<feature type="non-terminal residue" evidence="3">
    <location>
        <position position="71"/>
    </location>
</feature>
<keyword evidence="1" id="KW-0862">Zinc</keyword>
<organism evidence="3">
    <name type="scientific">Ixodes ricinus</name>
    <name type="common">Common tick</name>
    <name type="synonym">Acarus ricinus</name>
    <dbReference type="NCBI Taxonomy" id="34613"/>
    <lineage>
        <taxon>Eukaryota</taxon>
        <taxon>Metazoa</taxon>
        <taxon>Ecdysozoa</taxon>
        <taxon>Arthropoda</taxon>
        <taxon>Chelicerata</taxon>
        <taxon>Arachnida</taxon>
        <taxon>Acari</taxon>
        <taxon>Parasitiformes</taxon>
        <taxon>Ixodida</taxon>
        <taxon>Ixodoidea</taxon>
        <taxon>Ixodidae</taxon>
        <taxon>Ixodinae</taxon>
        <taxon>Ixodes</taxon>
    </lineage>
</organism>
<evidence type="ECO:0000256" key="1">
    <source>
        <dbReference type="PROSITE-ProRule" id="PRU00047"/>
    </source>
</evidence>
<sequence>PAVRVTPPQRVRGREDGGSLDACWFCSRREHARELCPARNVTCFLCGKQGHFALVCRSRQAQSAAFINDER</sequence>
<dbReference type="GO" id="GO:0003676">
    <property type="term" value="F:nucleic acid binding"/>
    <property type="evidence" value="ECO:0007669"/>
    <property type="project" value="InterPro"/>
</dbReference>
<accession>A0A147BKM7</accession>
<dbReference type="InterPro" id="IPR001878">
    <property type="entry name" value="Znf_CCHC"/>
</dbReference>
<dbReference type="AlphaFoldDB" id="A0A147BKM7"/>
<dbReference type="GO" id="GO:0008270">
    <property type="term" value="F:zinc ion binding"/>
    <property type="evidence" value="ECO:0007669"/>
    <property type="project" value="UniProtKB-KW"/>
</dbReference>
<protein>
    <recommendedName>
        <fullName evidence="2">CCHC-type domain-containing protein</fullName>
    </recommendedName>
</protein>
<keyword evidence="1" id="KW-0479">Metal-binding</keyword>
<dbReference type="SMART" id="SM00343">
    <property type="entry name" value="ZnF_C2HC"/>
    <property type="match status" value="2"/>
</dbReference>
<dbReference type="SUPFAM" id="SSF57756">
    <property type="entry name" value="Retrovirus zinc finger-like domains"/>
    <property type="match status" value="1"/>
</dbReference>
<dbReference type="InterPro" id="IPR036875">
    <property type="entry name" value="Znf_CCHC_sf"/>
</dbReference>
<feature type="domain" description="CCHC-type" evidence="2">
    <location>
        <begin position="43"/>
        <end position="58"/>
    </location>
</feature>
<dbReference type="EMBL" id="GEGO01004057">
    <property type="protein sequence ID" value="JAR91347.1"/>
    <property type="molecule type" value="Transcribed_RNA"/>
</dbReference>
<feature type="non-terminal residue" evidence="3">
    <location>
        <position position="1"/>
    </location>
</feature>